<keyword evidence="6" id="KW-1185">Reference proteome</keyword>
<proteinExistence type="predicted"/>
<dbReference type="PANTHER" id="PTHR45947:SF3">
    <property type="entry name" value="SULFOQUINOVOSYL TRANSFERASE SQD2"/>
    <property type="match status" value="1"/>
</dbReference>
<dbReference type="EMBL" id="MQSV01000001">
    <property type="protein sequence ID" value="OKL49487.1"/>
    <property type="molecule type" value="Genomic_DNA"/>
</dbReference>
<evidence type="ECO:0000259" key="4">
    <source>
        <dbReference type="Pfam" id="PF13579"/>
    </source>
</evidence>
<comment type="caution">
    <text evidence="5">The sequence shown here is derived from an EMBL/GenBank/DDBJ whole genome shotgun (WGS) entry which is preliminary data.</text>
</comment>
<dbReference type="OrthoDB" id="3180470at2"/>
<dbReference type="RefSeq" id="WP_073708378.1">
    <property type="nucleotide sequence ID" value="NZ_MQSV01000001.1"/>
</dbReference>
<evidence type="ECO:0008006" key="7">
    <source>
        <dbReference type="Google" id="ProtNLM"/>
    </source>
</evidence>
<dbReference type="AlphaFoldDB" id="A0A1Q5PPM0"/>
<dbReference type="InterPro" id="IPR001296">
    <property type="entry name" value="Glyco_trans_1"/>
</dbReference>
<keyword evidence="2" id="KW-0808">Transferase</keyword>
<dbReference type="InterPro" id="IPR028098">
    <property type="entry name" value="Glyco_trans_4-like_N"/>
</dbReference>
<dbReference type="InterPro" id="IPR050194">
    <property type="entry name" value="Glycosyltransferase_grp1"/>
</dbReference>
<gene>
    <name evidence="5" type="ORF">BSR29_00555</name>
</gene>
<dbReference type="GO" id="GO:1901137">
    <property type="term" value="P:carbohydrate derivative biosynthetic process"/>
    <property type="evidence" value="ECO:0007669"/>
    <property type="project" value="UniProtKB-ARBA"/>
</dbReference>
<evidence type="ECO:0000313" key="5">
    <source>
        <dbReference type="EMBL" id="OKL49487.1"/>
    </source>
</evidence>
<dbReference type="Pfam" id="PF13579">
    <property type="entry name" value="Glyco_trans_4_4"/>
    <property type="match status" value="1"/>
</dbReference>
<sequence length="429" mass="48733">MHILFISQYWHPEQGVVQRRWQWLSEHLLKSGHRLTVITPPPHYPGGRLLSNEEKHQAGAIDETIPNLRIIRTRFKVHDKSIATRVYDQAVIAISSYKAAKKEIKLSKALRKPVDVVCCTVPALPSALIASKVARAGKLPLVVELRDAWPEILDYMDSWKDPHQHLPWWRRLRLWLLHFVLKFGGKALSRTLKQADLIITTTLSLRDLELSKGHPNVVAVRNRADTGIPNCNTRPLRKDGPLNILYAGTVGRAQGLENAIRALDYARKHGADVRMRIAGGGAHIKTVENNAQRLNLPVEFFHRIPFHEVFKHYEWADTVLVHLQNWKPMEFTIPSKLFEAMWAEKHVSGSVSGEAASIIEESGIGHIVEPMSFEQLGNLWVQLYQNRDLLDVDGRGHDWFQNHPSVDELAKRWETSVAAIVQKAKGLSA</sequence>
<evidence type="ECO:0000256" key="2">
    <source>
        <dbReference type="ARBA" id="ARBA00022679"/>
    </source>
</evidence>
<dbReference type="Pfam" id="PF00534">
    <property type="entry name" value="Glycos_transf_1"/>
    <property type="match status" value="1"/>
</dbReference>
<evidence type="ECO:0000259" key="3">
    <source>
        <dbReference type="Pfam" id="PF00534"/>
    </source>
</evidence>
<organism evidence="5 6">
    <name type="scientific">Boudabousia liubingyangii</name>
    <dbReference type="NCBI Taxonomy" id="1921764"/>
    <lineage>
        <taxon>Bacteria</taxon>
        <taxon>Bacillati</taxon>
        <taxon>Actinomycetota</taxon>
        <taxon>Actinomycetes</taxon>
        <taxon>Actinomycetales</taxon>
        <taxon>Actinomycetaceae</taxon>
        <taxon>Boudabousia</taxon>
    </lineage>
</organism>
<protein>
    <recommendedName>
        <fullName evidence="7">Glycosyltransferase WbuB</fullName>
    </recommendedName>
</protein>
<dbReference type="GO" id="GO:0016758">
    <property type="term" value="F:hexosyltransferase activity"/>
    <property type="evidence" value="ECO:0007669"/>
    <property type="project" value="TreeGrafter"/>
</dbReference>
<dbReference type="Proteomes" id="UP000186785">
    <property type="component" value="Unassembled WGS sequence"/>
</dbReference>
<dbReference type="SUPFAM" id="SSF53756">
    <property type="entry name" value="UDP-Glycosyltransferase/glycogen phosphorylase"/>
    <property type="match status" value="1"/>
</dbReference>
<dbReference type="Gene3D" id="3.40.50.2000">
    <property type="entry name" value="Glycogen Phosphorylase B"/>
    <property type="match status" value="2"/>
</dbReference>
<feature type="domain" description="Glycosyltransferase subfamily 4-like N-terminal" evidence="4">
    <location>
        <begin position="17"/>
        <end position="215"/>
    </location>
</feature>
<name>A0A1Q5PPM0_9ACTO</name>
<dbReference type="PANTHER" id="PTHR45947">
    <property type="entry name" value="SULFOQUINOVOSYL TRANSFERASE SQD2"/>
    <property type="match status" value="1"/>
</dbReference>
<feature type="domain" description="Glycosyl transferase family 1" evidence="3">
    <location>
        <begin position="237"/>
        <end position="387"/>
    </location>
</feature>
<keyword evidence="1" id="KW-0328">Glycosyltransferase</keyword>
<evidence type="ECO:0000313" key="6">
    <source>
        <dbReference type="Proteomes" id="UP000186785"/>
    </source>
</evidence>
<dbReference type="CDD" id="cd03794">
    <property type="entry name" value="GT4_WbuB-like"/>
    <property type="match status" value="1"/>
</dbReference>
<accession>A0A1Q5PPM0</accession>
<evidence type="ECO:0000256" key="1">
    <source>
        <dbReference type="ARBA" id="ARBA00022676"/>
    </source>
</evidence>
<reference evidence="5 6" key="1">
    <citation type="submission" date="2016-11" db="EMBL/GenBank/DDBJ databases">
        <title>Actinomyces gypaetusis sp. nov. isolated from the vulture Gypaetus barbatus in Qinghai Tibet Plateau China.</title>
        <authorList>
            <person name="Meng X."/>
        </authorList>
    </citation>
    <scope>NUCLEOTIDE SEQUENCE [LARGE SCALE GENOMIC DNA]</scope>
    <source>
        <strain evidence="5 6">VUL4_2</strain>
    </source>
</reference>